<feature type="compositionally biased region" description="Basic and acidic residues" evidence="2">
    <location>
        <begin position="404"/>
        <end position="415"/>
    </location>
</feature>
<name>A0AAJ0MG62_9PEZI</name>
<dbReference type="InterPro" id="IPR018608">
    <property type="entry name" value="Gti1/Pac2"/>
</dbReference>
<evidence type="ECO:0000313" key="3">
    <source>
        <dbReference type="EMBL" id="KAK3357464.1"/>
    </source>
</evidence>
<dbReference type="AlphaFoldDB" id="A0AAJ0MG62"/>
<comment type="similarity">
    <text evidence="1">Belongs to the MIT1/WOR1 family.</text>
</comment>
<dbReference type="Pfam" id="PF09729">
    <property type="entry name" value="Gti1_Pac2"/>
    <property type="match status" value="1"/>
</dbReference>
<dbReference type="Proteomes" id="UP001275084">
    <property type="component" value="Unassembled WGS sequence"/>
</dbReference>
<protein>
    <submittedName>
        <fullName evidence="3">Gti1/Pac2 family-domain-containing protein</fullName>
    </submittedName>
</protein>
<dbReference type="PANTHER" id="PTHR28027">
    <property type="entry name" value="TRANSCRIPTIONAL REGULATOR MIT1"/>
    <property type="match status" value="1"/>
</dbReference>
<evidence type="ECO:0000313" key="4">
    <source>
        <dbReference type="Proteomes" id="UP001275084"/>
    </source>
</evidence>
<feature type="region of interest" description="Disordered" evidence="2">
    <location>
        <begin position="236"/>
        <end position="266"/>
    </location>
</feature>
<sequence length="415" mass="46868">MDSLVLYEACVQGKLNHIPRRPHDRERGDLIRSGNVFIYQEDSSGIKRWTDGYNWSPSRILGNFLIYRELDRAFPPGEKKKAMKKKANANSRGSVSKDPRAPSHSNDGSYGGMPSPNPPAQSEIDRTLIGSLVDSYAFKEDGLIKKTISVTINEINHHMVSYYTMTDVKSGLLRMVHEDPLFQAIYPRSELLHCPAFRNPIDNDEVHYRRAAFPERDEGYWTNDASACYGYPQNPMQQQQQQHVSHPQLVHQQQLAQQRQEQQGHHPAIYDASGWTAGHLPGSIAYPQPFEVSHMGTSQMQPLHLSARHHPALPAGHHSYSQEARHTYDMNPAQMRPMQTTSQAPSLAGYRVGDGEYDRRVSMQYGQALPLVSEMGSMHSFENHGDQMGELAGPATDWNNADDYGIKGEDDRHII</sequence>
<accession>A0AAJ0MG62</accession>
<dbReference type="GO" id="GO:0003677">
    <property type="term" value="F:DNA binding"/>
    <property type="evidence" value="ECO:0007669"/>
    <property type="project" value="TreeGrafter"/>
</dbReference>
<reference evidence="3" key="2">
    <citation type="submission" date="2023-06" db="EMBL/GenBank/DDBJ databases">
        <authorList>
            <consortium name="Lawrence Berkeley National Laboratory"/>
            <person name="Haridas S."/>
            <person name="Hensen N."/>
            <person name="Bonometti L."/>
            <person name="Westerberg I."/>
            <person name="Brannstrom I.O."/>
            <person name="Guillou S."/>
            <person name="Cros-Aarteil S."/>
            <person name="Calhoun S."/>
            <person name="Kuo A."/>
            <person name="Mondo S."/>
            <person name="Pangilinan J."/>
            <person name="Riley R."/>
            <person name="Labutti K."/>
            <person name="Andreopoulos B."/>
            <person name="Lipzen A."/>
            <person name="Chen C."/>
            <person name="Yanf M."/>
            <person name="Daum C."/>
            <person name="Ng V."/>
            <person name="Clum A."/>
            <person name="Steindorff A."/>
            <person name="Ohm R."/>
            <person name="Martin F."/>
            <person name="Silar P."/>
            <person name="Natvig D."/>
            <person name="Lalanne C."/>
            <person name="Gautier V."/>
            <person name="Ament-Velasquez S.L."/>
            <person name="Kruys A."/>
            <person name="Hutchinson M.I."/>
            <person name="Powell A.J."/>
            <person name="Barry K."/>
            <person name="Miller A.N."/>
            <person name="Grigoriev I.V."/>
            <person name="Debuchy R."/>
            <person name="Gladieux P."/>
            <person name="Thoren M.H."/>
            <person name="Johannesson H."/>
        </authorList>
    </citation>
    <scope>NUCLEOTIDE SEQUENCE</scope>
    <source>
        <strain evidence="3">CBS 955.72</strain>
    </source>
</reference>
<dbReference type="EMBL" id="JAUIQD010000003">
    <property type="protein sequence ID" value="KAK3357464.1"/>
    <property type="molecule type" value="Genomic_DNA"/>
</dbReference>
<organism evidence="3 4">
    <name type="scientific">Lasiosphaeria hispida</name>
    <dbReference type="NCBI Taxonomy" id="260671"/>
    <lineage>
        <taxon>Eukaryota</taxon>
        <taxon>Fungi</taxon>
        <taxon>Dikarya</taxon>
        <taxon>Ascomycota</taxon>
        <taxon>Pezizomycotina</taxon>
        <taxon>Sordariomycetes</taxon>
        <taxon>Sordariomycetidae</taxon>
        <taxon>Sordariales</taxon>
        <taxon>Lasiosphaeriaceae</taxon>
        <taxon>Lasiosphaeria</taxon>
    </lineage>
</organism>
<gene>
    <name evidence="3" type="ORF">B0T25DRAFT_539253</name>
</gene>
<feature type="region of interest" description="Disordered" evidence="2">
    <location>
        <begin position="392"/>
        <end position="415"/>
    </location>
</feature>
<evidence type="ECO:0000256" key="2">
    <source>
        <dbReference type="SAM" id="MobiDB-lite"/>
    </source>
</evidence>
<reference evidence="3" key="1">
    <citation type="journal article" date="2023" name="Mol. Phylogenet. Evol.">
        <title>Genome-scale phylogeny and comparative genomics of the fungal order Sordariales.</title>
        <authorList>
            <person name="Hensen N."/>
            <person name="Bonometti L."/>
            <person name="Westerberg I."/>
            <person name="Brannstrom I.O."/>
            <person name="Guillou S."/>
            <person name="Cros-Aarteil S."/>
            <person name="Calhoun S."/>
            <person name="Haridas S."/>
            <person name="Kuo A."/>
            <person name="Mondo S."/>
            <person name="Pangilinan J."/>
            <person name="Riley R."/>
            <person name="LaButti K."/>
            <person name="Andreopoulos B."/>
            <person name="Lipzen A."/>
            <person name="Chen C."/>
            <person name="Yan M."/>
            <person name="Daum C."/>
            <person name="Ng V."/>
            <person name="Clum A."/>
            <person name="Steindorff A."/>
            <person name="Ohm R.A."/>
            <person name="Martin F."/>
            <person name="Silar P."/>
            <person name="Natvig D.O."/>
            <person name="Lalanne C."/>
            <person name="Gautier V."/>
            <person name="Ament-Velasquez S.L."/>
            <person name="Kruys A."/>
            <person name="Hutchinson M.I."/>
            <person name="Powell A.J."/>
            <person name="Barry K."/>
            <person name="Miller A.N."/>
            <person name="Grigoriev I.V."/>
            <person name="Debuchy R."/>
            <person name="Gladieux P."/>
            <person name="Hiltunen Thoren M."/>
            <person name="Johannesson H."/>
        </authorList>
    </citation>
    <scope>NUCLEOTIDE SEQUENCE</scope>
    <source>
        <strain evidence="3">CBS 955.72</strain>
    </source>
</reference>
<keyword evidence="4" id="KW-1185">Reference proteome</keyword>
<feature type="region of interest" description="Disordered" evidence="2">
    <location>
        <begin position="77"/>
        <end position="123"/>
    </location>
</feature>
<comment type="caution">
    <text evidence="3">The sequence shown here is derived from an EMBL/GenBank/DDBJ whole genome shotgun (WGS) entry which is preliminary data.</text>
</comment>
<dbReference type="PANTHER" id="PTHR28027:SF2">
    <property type="entry name" value="TRANSCRIPTIONAL REGULATOR MIT1"/>
    <property type="match status" value="1"/>
</dbReference>
<feature type="compositionally biased region" description="Low complexity" evidence="2">
    <location>
        <begin position="236"/>
        <end position="261"/>
    </location>
</feature>
<evidence type="ECO:0000256" key="1">
    <source>
        <dbReference type="ARBA" id="ARBA00008359"/>
    </source>
</evidence>
<proteinExistence type="inferred from homology"/>